<name>A0A095VFX5_9GAMM</name>
<proteinExistence type="predicted"/>
<dbReference type="OrthoDB" id="9890537at2"/>
<accession>A0A095VFX5</accession>
<dbReference type="AlphaFoldDB" id="A0A095VFX5"/>
<evidence type="ECO:0000313" key="1">
    <source>
        <dbReference type="EMBL" id="KGD73550.1"/>
    </source>
</evidence>
<comment type="caution">
    <text evidence="1">The sequence shown here is derived from an EMBL/GenBank/DDBJ whole genome shotgun (WGS) entry which is preliminary data.</text>
</comment>
<dbReference type="EMBL" id="JPKR02000002">
    <property type="protein sequence ID" value="KGD73550.1"/>
    <property type="molecule type" value="Genomic_DNA"/>
</dbReference>
<keyword evidence="2" id="KW-1185">Reference proteome</keyword>
<evidence type="ECO:0000313" key="2">
    <source>
        <dbReference type="Proteomes" id="UP000029577"/>
    </source>
</evidence>
<sequence>MRYPGNVQLVIVLSFFLATAGAGLFTPASAAIIEAAVNVHLRVVKRCAMSVVSSTTNPQVDVRCSRPVAYQVRIHQQQPSSVSESDYGRVVITY</sequence>
<protein>
    <submittedName>
        <fullName evidence="1">Uncharacterized protein</fullName>
    </submittedName>
</protein>
<dbReference type="STRING" id="642227.HA49_09820"/>
<reference evidence="1" key="1">
    <citation type="submission" date="2014-12" db="EMBL/GenBank/DDBJ databases">
        <title>The draft genome of the Tatumella morbirosei type strain, LMG23360T isolated from pineapple rot.</title>
        <authorList>
            <person name="Smits T.H."/>
            <person name="Palmer M."/>
            <person name="Venter S.N."/>
            <person name="Duffy B."/>
            <person name="Steenkamp E.T."/>
            <person name="Chan W.Y."/>
            <person name="Coutinho T.A."/>
            <person name="Coetzee M.P."/>
            <person name="De Maayer P."/>
        </authorList>
    </citation>
    <scope>NUCLEOTIDE SEQUENCE [LARGE SCALE GENOMIC DNA]</scope>
    <source>
        <strain evidence="1">LMG 23360</strain>
    </source>
</reference>
<dbReference type="Proteomes" id="UP000029577">
    <property type="component" value="Unassembled WGS sequence"/>
</dbReference>
<organism evidence="1 2">
    <name type="scientific">Tatumella morbirosei</name>
    <dbReference type="NCBI Taxonomy" id="642227"/>
    <lineage>
        <taxon>Bacteria</taxon>
        <taxon>Pseudomonadati</taxon>
        <taxon>Pseudomonadota</taxon>
        <taxon>Gammaproteobacteria</taxon>
        <taxon>Enterobacterales</taxon>
        <taxon>Erwiniaceae</taxon>
        <taxon>Tatumella</taxon>
    </lineage>
</organism>
<gene>
    <name evidence="1" type="ORF">HA49_09820</name>
</gene>
<dbReference type="RefSeq" id="WP_038019792.1">
    <property type="nucleotide sequence ID" value="NZ_JPKR02000002.1"/>
</dbReference>